<dbReference type="CDD" id="cd14798">
    <property type="entry name" value="RX-CC_like"/>
    <property type="match status" value="1"/>
</dbReference>
<reference evidence="6 7" key="1">
    <citation type="journal article" date="2021" name="Commun. Biol.">
        <title>The genome of Shorea leprosula (Dipterocarpaceae) highlights the ecological relevance of drought in aseasonal tropical rainforests.</title>
        <authorList>
            <person name="Ng K.K.S."/>
            <person name="Kobayashi M.J."/>
            <person name="Fawcett J.A."/>
            <person name="Hatakeyama M."/>
            <person name="Paape T."/>
            <person name="Ng C.H."/>
            <person name="Ang C.C."/>
            <person name="Tnah L.H."/>
            <person name="Lee C.T."/>
            <person name="Nishiyama T."/>
            <person name="Sese J."/>
            <person name="O'Brien M.J."/>
            <person name="Copetti D."/>
            <person name="Mohd Noor M.I."/>
            <person name="Ong R.C."/>
            <person name="Putra M."/>
            <person name="Sireger I.Z."/>
            <person name="Indrioko S."/>
            <person name="Kosugi Y."/>
            <person name="Izuno A."/>
            <person name="Isagi Y."/>
            <person name="Lee S.L."/>
            <person name="Shimizu K.K."/>
        </authorList>
    </citation>
    <scope>NUCLEOTIDE SEQUENCE [LARGE SCALE GENOMIC DNA]</scope>
    <source>
        <strain evidence="6">214</strain>
    </source>
</reference>
<organism evidence="6 7">
    <name type="scientific">Rubroshorea leprosula</name>
    <dbReference type="NCBI Taxonomy" id="152421"/>
    <lineage>
        <taxon>Eukaryota</taxon>
        <taxon>Viridiplantae</taxon>
        <taxon>Streptophyta</taxon>
        <taxon>Embryophyta</taxon>
        <taxon>Tracheophyta</taxon>
        <taxon>Spermatophyta</taxon>
        <taxon>Magnoliopsida</taxon>
        <taxon>eudicotyledons</taxon>
        <taxon>Gunneridae</taxon>
        <taxon>Pentapetalae</taxon>
        <taxon>rosids</taxon>
        <taxon>malvids</taxon>
        <taxon>Malvales</taxon>
        <taxon>Dipterocarpaceae</taxon>
        <taxon>Rubroshorea</taxon>
    </lineage>
</organism>
<evidence type="ECO:0000256" key="1">
    <source>
        <dbReference type="ARBA" id="ARBA00022737"/>
    </source>
</evidence>
<keyword evidence="2" id="KW-0547">Nucleotide-binding</keyword>
<evidence type="ECO:0000256" key="3">
    <source>
        <dbReference type="ARBA" id="ARBA00022821"/>
    </source>
</evidence>
<dbReference type="EMBL" id="BPVZ01000047">
    <property type="protein sequence ID" value="GKV17293.1"/>
    <property type="molecule type" value="Genomic_DNA"/>
</dbReference>
<dbReference type="Gene3D" id="3.40.50.300">
    <property type="entry name" value="P-loop containing nucleotide triphosphate hydrolases"/>
    <property type="match status" value="1"/>
</dbReference>
<keyword evidence="4" id="KW-0067">ATP-binding</keyword>
<comment type="caution">
    <text evidence="6">The sequence shown here is derived from an EMBL/GenBank/DDBJ whole genome shotgun (WGS) entry which is preliminary data.</text>
</comment>
<feature type="domain" description="Disease resistance N-terminal" evidence="5">
    <location>
        <begin position="13"/>
        <end position="98"/>
    </location>
</feature>
<gene>
    <name evidence="6" type="ORF">SLEP1_g27820</name>
</gene>
<dbReference type="PANTHER" id="PTHR36766">
    <property type="entry name" value="PLANT BROAD-SPECTRUM MILDEW RESISTANCE PROTEIN RPW8"/>
    <property type="match status" value="1"/>
</dbReference>
<accession>A0AAV5JXN3</accession>
<proteinExistence type="predicted"/>
<dbReference type="InterPro" id="IPR038005">
    <property type="entry name" value="RX-like_CC"/>
</dbReference>
<keyword evidence="7" id="KW-1185">Reference proteome</keyword>
<sequence length="210" mass="23603">MAEVVLNFVNPLIEHAISKAISFAGARISLAWGLKKELKELAERLIFIKGVLQAAEERQESNQAVRIWLQQLNDVAYEAVDALDEYAYEVLKHKVQSQGRRREQVCTLFSLFNRTVFCLNMADKIRKINQSLVKIKENEVFVLLIGLGDQSRSTTSARQLFRTDSILDCSKFVGRHADVLNIVNMLDNMRSQHLLSGISVVGLGGIGKTT</sequence>
<dbReference type="AlphaFoldDB" id="A0AAV5JXN3"/>
<dbReference type="SUPFAM" id="SSF52540">
    <property type="entry name" value="P-loop containing nucleoside triphosphate hydrolases"/>
    <property type="match status" value="1"/>
</dbReference>
<evidence type="ECO:0000259" key="5">
    <source>
        <dbReference type="Pfam" id="PF18052"/>
    </source>
</evidence>
<dbReference type="InterPro" id="IPR027417">
    <property type="entry name" value="P-loop_NTPase"/>
</dbReference>
<keyword evidence="3" id="KW-0611">Plant defense</keyword>
<protein>
    <recommendedName>
        <fullName evidence="5">Disease resistance N-terminal domain-containing protein</fullName>
    </recommendedName>
</protein>
<dbReference type="GO" id="GO:0005524">
    <property type="term" value="F:ATP binding"/>
    <property type="evidence" value="ECO:0007669"/>
    <property type="project" value="UniProtKB-KW"/>
</dbReference>
<dbReference type="InterPro" id="IPR041118">
    <property type="entry name" value="Rx_N"/>
</dbReference>
<dbReference type="Gene3D" id="1.20.5.4130">
    <property type="match status" value="1"/>
</dbReference>
<evidence type="ECO:0000256" key="2">
    <source>
        <dbReference type="ARBA" id="ARBA00022741"/>
    </source>
</evidence>
<dbReference type="GO" id="GO:0006952">
    <property type="term" value="P:defense response"/>
    <property type="evidence" value="ECO:0007669"/>
    <property type="project" value="UniProtKB-KW"/>
</dbReference>
<evidence type="ECO:0000256" key="4">
    <source>
        <dbReference type="ARBA" id="ARBA00022840"/>
    </source>
</evidence>
<dbReference type="Pfam" id="PF18052">
    <property type="entry name" value="Rx_N"/>
    <property type="match status" value="1"/>
</dbReference>
<keyword evidence="1" id="KW-0677">Repeat</keyword>
<dbReference type="PANTHER" id="PTHR36766:SF70">
    <property type="entry name" value="DISEASE RESISTANCE PROTEIN RGA4"/>
    <property type="match status" value="1"/>
</dbReference>
<dbReference type="Proteomes" id="UP001054252">
    <property type="component" value="Unassembled WGS sequence"/>
</dbReference>
<evidence type="ECO:0000313" key="6">
    <source>
        <dbReference type="EMBL" id="GKV17293.1"/>
    </source>
</evidence>
<evidence type="ECO:0000313" key="7">
    <source>
        <dbReference type="Proteomes" id="UP001054252"/>
    </source>
</evidence>
<name>A0AAV5JXN3_9ROSI</name>